<name>A0ABV0KPQ1_9CYAN</name>
<dbReference type="InterPro" id="IPR015590">
    <property type="entry name" value="Aldehyde_DH_dom"/>
</dbReference>
<comment type="similarity">
    <text evidence="1">Belongs to the aldehyde dehydrogenase family.</text>
</comment>
<sequence>MLPLIGAIAAGNCAILKPSELAPATSHVVAQLVKETFDSRYVAVLESGVEIACVLLTQKFDYIFFTGEIRVGQIVMEAAVKQLTLVTLERGGKSPCIVDRKCVEGTFFD</sequence>
<keyword evidence="2" id="KW-0560">Oxidoreductase</keyword>
<dbReference type="Proteomes" id="UP001476950">
    <property type="component" value="Unassembled WGS sequence"/>
</dbReference>
<gene>
    <name evidence="4" type="ORF">NDI38_22575</name>
</gene>
<dbReference type="InterPro" id="IPR012394">
    <property type="entry name" value="Aldehyde_DH_NAD(P)"/>
</dbReference>
<dbReference type="Pfam" id="PF00171">
    <property type="entry name" value="Aldedh"/>
    <property type="match status" value="1"/>
</dbReference>
<dbReference type="PANTHER" id="PTHR43570:SF16">
    <property type="entry name" value="ALDEHYDE DEHYDROGENASE TYPE III, ISOFORM Q"/>
    <property type="match status" value="1"/>
</dbReference>
<dbReference type="SUPFAM" id="SSF53720">
    <property type="entry name" value="ALDH-like"/>
    <property type="match status" value="1"/>
</dbReference>
<organism evidence="4 5">
    <name type="scientific">Stenomitos frigidus AS-A4</name>
    <dbReference type="NCBI Taxonomy" id="2933935"/>
    <lineage>
        <taxon>Bacteria</taxon>
        <taxon>Bacillati</taxon>
        <taxon>Cyanobacteriota</taxon>
        <taxon>Cyanophyceae</taxon>
        <taxon>Leptolyngbyales</taxon>
        <taxon>Leptolyngbyaceae</taxon>
        <taxon>Stenomitos</taxon>
    </lineage>
</organism>
<evidence type="ECO:0000313" key="5">
    <source>
        <dbReference type="Proteomes" id="UP001476950"/>
    </source>
</evidence>
<dbReference type="EMBL" id="JAMPLM010000029">
    <property type="protein sequence ID" value="MEP1061221.1"/>
    <property type="molecule type" value="Genomic_DNA"/>
</dbReference>
<comment type="caution">
    <text evidence="4">The sequence shown here is derived from an EMBL/GenBank/DDBJ whole genome shotgun (WGS) entry which is preliminary data.</text>
</comment>
<dbReference type="InterPro" id="IPR016162">
    <property type="entry name" value="Ald_DH_N"/>
</dbReference>
<dbReference type="Gene3D" id="3.40.605.10">
    <property type="entry name" value="Aldehyde Dehydrogenase, Chain A, domain 1"/>
    <property type="match status" value="1"/>
</dbReference>
<dbReference type="InterPro" id="IPR016163">
    <property type="entry name" value="Ald_DH_C"/>
</dbReference>
<dbReference type="PANTHER" id="PTHR43570">
    <property type="entry name" value="ALDEHYDE DEHYDROGENASE"/>
    <property type="match status" value="1"/>
</dbReference>
<protein>
    <submittedName>
        <fullName evidence="4">Aldehyde dehydrogenase family protein</fullName>
    </submittedName>
</protein>
<dbReference type="Gene3D" id="3.40.309.10">
    <property type="entry name" value="Aldehyde Dehydrogenase, Chain A, domain 2"/>
    <property type="match status" value="1"/>
</dbReference>
<keyword evidence="5" id="KW-1185">Reference proteome</keyword>
<evidence type="ECO:0000256" key="2">
    <source>
        <dbReference type="ARBA" id="ARBA00023002"/>
    </source>
</evidence>
<dbReference type="InterPro" id="IPR016161">
    <property type="entry name" value="Ald_DH/histidinol_DH"/>
</dbReference>
<evidence type="ECO:0000256" key="1">
    <source>
        <dbReference type="ARBA" id="ARBA00009986"/>
    </source>
</evidence>
<evidence type="ECO:0000259" key="3">
    <source>
        <dbReference type="Pfam" id="PF00171"/>
    </source>
</evidence>
<feature type="domain" description="Aldehyde dehydrogenase" evidence="3">
    <location>
        <begin position="4"/>
        <end position="101"/>
    </location>
</feature>
<accession>A0ABV0KPQ1</accession>
<reference evidence="4 5" key="1">
    <citation type="submission" date="2022-04" db="EMBL/GenBank/DDBJ databases">
        <title>Positive selection, recombination, and allopatry shape intraspecific diversity of widespread and dominant cyanobacteria.</title>
        <authorList>
            <person name="Wei J."/>
            <person name="Shu W."/>
            <person name="Hu C."/>
        </authorList>
    </citation>
    <scope>NUCLEOTIDE SEQUENCE [LARGE SCALE GENOMIC DNA]</scope>
    <source>
        <strain evidence="4 5">AS-A4</strain>
    </source>
</reference>
<evidence type="ECO:0000313" key="4">
    <source>
        <dbReference type="EMBL" id="MEP1061221.1"/>
    </source>
</evidence>
<proteinExistence type="inferred from homology"/>